<sequence>MPLGGVARRVVGLGGSGGLPGGFFPSPGPIPGASPRAPGRGWSLRVPLGGVARRVAFSVPVSSRYWGFAPGPGSGGAPGCPLVGWRARVAGPGGWGGVRGGFFASLGLPDSWGFASGARGWAKLARGPLPAPSCGVSAWSRGPGRSPGFGKGRGGERPAAGGSYCATPFRKIS</sequence>
<protein>
    <submittedName>
        <fullName evidence="2">Uncharacterized protein</fullName>
    </submittedName>
</protein>
<proteinExistence type="predicted"/>
<name>A0A7X5X3M3_STRMQ</name>
<organism evidence="2 3">
    <name type="scientific">Streptomyces malaysiensis</name>
    <dbReference type="NCBI Taxonomy" id="92644"/>
    <lineage>
        <taxon>Bacteria</taxon>
        <taxon>Bacillati</taxon>
        <taxon>Actinomycetota</taxon>
        <taxon>Actinomycetes</taxon>
        <taxon>Kitasatosporales</taxon>
        <taxon>Streptomycetaceae</taxon>
        <taxon>Streptomyces</taxon>
        <taxon>Streptomyces violaceusniger group</taxon>
    </lineage>
</organism>
<dbReference type="AlphaFoldDB" id="A0A7X5X3M3"/>
<evidence type="ECO:0000313" key="3">
    <source>
        <dbReference type="Proteomes" id="UP000536624"/>
    </source>
</evidence>
<reference evidence="2 3" key="1">
    <citation type="submission" date="2020-02" db="EMBL/GenBank/DDBJ databases">
        <title>Streptomyces malaysiensis DSM14702 (JHCC583434, PFL_A843) Genome sequencing and assembly.</title>
        <authorList>
            <person name="Samborskyy M."/>
        </authorList>
    </citation>
    <scope>NUCLEOTIDE SEQUENCE [LARGE SCALE GENOMIC DNA]</scope>
    <source>
        <strain evidence="2 3">DSM 14702</strain>
    </source>
</reference>
<accession>A0A7X5X3M3</accession>
<dbReference type="EMBL" id="JAALLH010000001">
    <property type="protein sequence ID" value="NIY65942.1"/>
    <property type="molecule type" value="Genomic_DNA"/>
</dbReference>
<dbReference type="Proteomes" id="UP000536624">
    <property type="component" value="Unassembled WGS sequence"/>
</dbReference>
<evidence type="ECO:0000256" key="1">
    <source>
        <dbReference type="SAM" id="MobiDB-lite"/>
    </source>
</evidence>
<gene>
    <name evidence="2" type="ORF">SMALB_3954</name>
</gene>
<comment type="caution">
    <text evidence="2">The sequence shown here is derived from an EMBL/GenBank/DDBJ whole genome shotgun (WGS) entry which is preliminary data.</text>
</comment>
<feature type="region of interest" description="Disordered" evidence="1">
    <location>
        <begin position="136"/>
        <end position="162"/>
    </location>
</feature>
<evidence type="ECO:0000313" key="2">
    <source>
        <dbReference type="EMBL" id="NIY65942.1"/>
    </source>
</evidence>